<protein>
    <submittedName>
        <fullName evidence="1">Uncharacterized protein</fullName>
    </submittedName>
</protein>
<dbReference type="OrthoDB" id="5124189at2"/>
<dbReference type="KEGG" id="bsol:FSW04_13830"/>
<name>A0A5B8U6R9_9ACTN</name>
<reference evidence="1 2" key="1">
    <citation type="journal article" date="2018" name="J. Microbiol.">
        <title>Baekduia soli gen. nov., sp. nov., a novel bacterium isolated from the soil of Baekdu Mountain and proposal of a novel family name, Baekduiaceae fam. nov.</title>
        <authorList>
            <person name="An D.S."/>
            <person name="Siddiqi M.Z."/>
            <person name="Kim K.H."/>
            <person name="Yu H.S."/>
            <person name="Im W.T."/>
        </authorList>
    </citation>
    <scope>NUCLEOTIDE SEQUENCE [LARGE SCALE GENOMIC DNA]</scope>
    <source>
        <strain evidence="1 2">BR7-21</strain>
    </source>
</reference>
<organism evidence="1 2">
    <name type="scientific">Baekduia soli</name>
    <dbReference type="NCBI Taxonomy" id="496014"/>
    <lineage>
        <taxon>Bacteria</taxon>
        <taxon>Bacillati</taxon>
        <taxon>Actinomycetota</taxon>
        <taxon>Thermoleophilia</taxon>
        <taxon>Solirubrobacterales</taxon>
        <taxon>Baekduiaceae</taxon>
        <taxon>Baekduia</taxon>
    </lineage>
</organism>
<dbReference type="RefSeq" id="WP_146920193.1">
    <property type="nucleotide sequence ID" value="NZ_CP042430.1"/>
</dbReference>
<sequence>MGRADDQRHAVRREQHLRRLGVGREPCCALCIEDEPAALTADDDGMVLCYECRAEHTGRAAIEHHHLAGRHNDPSTVAVPGNVHRQLSDAQRDWPIDTLRNPQANPLLRAAAWLRGFLDLLRVMIDALSWLPPYLEERARHETGEHDDPRG</sequence>
<evidence type="ECO:0000313" key="1">
    <source>
        <dbReference type="EMBL" id="QEC48538.1"/>
    </source>
</evidence>
<dbReference type="Proteomes" id="UP000321805">
    <property type="component" value="Chromosome"/>
</dbReference>
<gene>
    <name evidence="1" type="ORF">FSW04_13830</name>
</gene>
<accession>A0A5B8U6R9</accession>
<dbReference type="EMBL" id="CP042430">
    <property type="protein sequence ID" value="QEC48538.1"/>
    <property type="molecule type" value="Genomic_DNA"/>
</dbReference>
<proteinExistence type="predicted"/>
<dbReference type="AlphaFoldDB" id="A0A5B8U6R9"/>
<evidence type="ECO:0000313" key="2">
    <source>
        <dbReference type="Proteomes" id="UP000321805"/>
    </source>
</evidence>
<keyword evidence="2" id="KW-1185">Reference proteome</keyword>